<reference evidence="2 3" key="1">
    <citation type="submission" date="2012-12" db="EMBL/GenBank/DDBJ databases">
        <title>Genome assembly of Marinobacter sp. AK21.</title>
        <authorList>
            <person name="Khatri I."/>
            <person name="Kumar R."/>
            <person name="Vaidya B."/>
            <person name="Subramanian S."/>
            <person name="Pinnaka A."/>
        </authorList>
    </citation>
    <scope>NUCLEOTIDE SEQUENCE [LARGE SCALE GENOMIC DNA]</scope>
    <source>
        <strain evidence="2 3">AK21</strain>
    </source>
</reference>
<protein>
    <recommendedName>
        <fullName evidence="4">AraC family transcriptional regulator</fullName>
    </recommendedName>
</protein>
<sequence>MTIFSPIRLTARMVLIIAAGLWLGSVLPATAAPEGEAKDQAVAEQVEALKKKIIRLNRDLFILEEDLLFPASTQFAVFVSVDAGEFLKLDAVKLKVDGRVVASYLYTERQVRALERGGMQRLYMDNLKTGSHEVTAFVEGIGPDNRAYKQAATLAFDKGTGTTALEIRVKDRSSDYQPEVTIVEWE</sequence>
<gene>
    <name evidence="2" type="ORF">D777_00717</name>
</gene>
<accession>A0A072N540</accession>
<feature type="chain" id="PRO_5001680331" description="AraC family transcriptional regulator" evidence="1">
    <location>
        <begin position="32"/>
        <end position="186"/>
    </location>
</feature>
<dbReference type="AlphaFoldDB" id="A0A072N540"/>
<dbReference type="PATRIC" id="fig|1137280.3.peg.533"/>
<keyword evidence="3" id="KW-1185">Reference proteome</keyword>
<evidence type="ECO:0000256" key="1">
    <source>
        <dbReference type="SAM" id="SignalP"/>
    </source>
</evidence>
<organism evidence="2 3">
    <name type="scientific">Marinobacter nitratireducens</name>
    <dbReference type="NCBI Taxonomy" id="1137280"/>
    <lineage>
        <taxon>Bacteria</taxon>
        <taxon>Pseudomonadati</taxon>
        <taxon>Pseudomonadota</taxon>
        <taxon>Gammaproteobacteria</taxon>
        <taxon>Pseudomonadales</taxon>
        <taxon>Marinobacteraceae</taxon>
        <taxon>Marinobacter</taxon>
    </lineage>
</organism>
<keyword evidence="1" id="KW-0732">Signal</keyword>
<evidence type="ECO:0008006" key="4">
    <source>
        <dbReference type="Google" id="ProtNLM"/>
    </source>
</evidence>
<proteinExistence type="predicted"/>
<comment type="caution">
    <text evidence="2">The sequence shown here is derived from an EMBL/GenBank/DDBJ whole genome shotgun (WGS) entry which is preliminary data.</text>
</comment>
<dbReference type="Proteomes" id="UP000035057">
    <property type="component" value="Unassembled WGS sequence"/>
</dbReference>
<evidence type="ECO:0000313" key="2">
    <source>
        <dbReference type="EMBL" id="KEF32083.1"/>
    </source>
</evidence>
<dbReference type="EMBL" id="ANIE01000003">
    <property type="protein sequence ID" value="KEF32083.1"/>
    <property type="molecule type" value="Genomic_DNA"/>
</dbReference>
<dbReference type="OrthoDB" id="5395931at2"/>
<feature type="signal peptide" evidence="1">
    <location>
        <begin position="1"/>
        <end position="31"/>
    </location>
</feature>
<name>A0A072N540_9GAMM</name>
<evidence type="ECO:0000313" key="3">
    <source>
        <dbReference type="Proteomes" id="UP000035057"/>
    </source>
</evidence>
<dbReference type="STRING" id="1137280.D777_00717"/>
<dbReference type="RefSeq" id="WP_036128504.1">
    <property type="nucleotide sequence ID" value="NZ_ANIE01000003.1"/>
</dbReference>